<comment type="caution">
    <text evidence="3">The sequence shown here is derived from an EMBL/GenBank/DDBJ whole genome shotgun (WGS) entry which is preliminary data.</text>
</comment>
<evidence type="ECO:0000256" key="1">
    <source>
        <dbReference type="SAM" id="Phobius"/>
    </source>
</evidence>
<feature type="domain" description="TadE-like" evidence="2">
    <location>
        <begin position="13"/>
        <end position="55"/>
    </location>
</feature>
<dbReference type="Pfam" id="PF07811">
    <property type="entry name" value="TadE"/>
    <property type="match status" value="1"/>
</dbReference>
<evidence type="ECO:0000313" key="4">
    <source>
        <dbReference type="Proteomes" id="UP000178735"/>
    </source>
</evidence>
<evidence type="ECO:0000313" key="3">
    <source>
        <dbReference type="EMBL" id="OGM01805.1"/>
    </source>
</evidence>
<name>A0A1F7WIA4_9BACT</name>
<keyword evidence="1" id="KW-0812">Transmembrane</keyword>
<accession>A0A1F7WIA4</accession>
<keyword evidence="1" id="KW-1133">Transmembrane helix</keyword>
<gene>
    <name evidence="3" type="ORF">A2008_06020</name>
</gene>
<keyword evidence="1" id="KW-0472">Membrane</keyword>
<dbReference type="Proteomes" id="UP000178735">
    <property type="component" value="Unassembled WGS sequence"/>
</dbReference>
<dbReference type="InterPro" id="IPR012495">
    <property type="entry name" value="TadE-like_dom"/>
</dbReference>
<sequence length="342" mass="37293">MKDEKRSNKWRKGQSMVEFALVLPIMLLLFVGIMQMGFLLNDYIALNRAVSEACRFGSTLVGYSSAEIMIVGKLLDSLGENIKKDNLRIVSFTNQKHGPFYKNASGEITDGGGQAKTSFAEPLFFKYDNSSPNNFTDDSTSSPNKFNCSYVSVRVEYDHKVVIPFADLISSATVLIKTSSTWPVSAFYPNLLPAGQFKLSGALPIAVNQNQCVYTGTPVTIKGDWLLAGGFGWLDLSVYYASGDNPNAGPNELAAWINDPYAGTIAITPPQNIYSMTGQKNASGVRDALAGLLGKNVMIPIYDTTGSQGNNGYYHIIGFAVFRLNGVQDYPDLTATYLKTIL</sequence>
<reference evidence="3 4" key="1">
    <citation type="journal article" date="2016" name="Nat. Commun.">
        <title>Thousands of microbial genomes shed light on interconnected biogeochemical processes in an aquifer system.</title>
        <authorList>
            <person name="Anantharaman K."/>
            <person name="Brown C.T."/>
            <person name="Hug L.A."/>
            <person name="Sharon I."/>
            <person name="Castelle C.J."/>
            <person name="Probst A.J."/>
            <person name="Thomas B.C."/>
            <person name="Singh A."/>
            <person name="Wilkins M.J."/>
            <person name="Karaoz U."/>
            <person name="Brodie E.L."/>
            <person name="Williams K.H."/>
            <person name="Hubbard S.S."/>
            <person name="Banfield J.F."/>
        </authorList>
    </citation>
    <scope>NUCLEOTIDE SEQUENCE [LARGE SCALE GENOMIC DNA]</scope>
</reference>
<dbReference type="STRING" id="1817813.A2008_06020"/>
<dbReference type="AlphaFoldDB" id="A0A1F7WIA4"/>
<organism evidence="3 4">
    <name type="scientific">Candidatus Wallbacteria bacterium GWC2_49_35</name>
    <dbReference type="NCBI Taxonomy" id="1817813"/>
    <lineage>
        <taxon>Bacteria</taxon>
        <taxon>Candidatus Walliibacteriota</taxon>
    </lineage>
</organism>
<dbReference type="EMBL" id="MGFH01000224">
    <property type="protein sequence ID" value="OGM01805.1"/>
    <property type="molecule type" value="Genomic_DNA"/>
</dbReference>
<evidence type="ECO:0000259" key="2">
    <source>
        <dbReference type="Pfam" id="PF07811"/>
    </source>
</evidence>
<protein>
    <recommendedName>
        <fullName evidence="2">TadE-like domain-containing protein</fullName>
    </recommendedName>
</protein>
<feature type="transmembrane region" description="Helical" evidence="1">
    <location>
        <begin position="21"/>
        <end position="40"/>
    </location>
</feature>
<proteinExistence type="predicted"/>